<dbReference type="EnsemblPlants" id="QL10p016665:mrna">
    <property type="protein sequence ID" value="QL10p016665:mrna:CDS:1"/>
    <property type="gene ID" value="QL10p016665"/>
</dbReference>
<dbReference type="InParanoid" id="A0A7N2MMW2"/>
<accession>A0A7N2MMW2</accession>
<organism evidence="2 3">
    <name type="scientific">Quercus lobata</name>
    <name type="common">Valley oak</name>
    <dbReference type="NCBI Taxonomy" id="97700"/>
    <lineage>
        <taxon>Eukaryota</taxon>
        <taxon>Viridiplantae</taxon>
        <taxon>Streptophyta</taxon>
        <taxon>Embryophyta</taxon>
        <taxon>Tracheophyta</taxon>
        <taxon>Spermatophyta</taxon>
        <taxon>Magnoliopsida</taxon>
        <taxon>eudicotyledons</taxon>
        <taxon>Gunneridae</taxon>
        <taxon>Pentapetalae</taxon>
        <taxon>rosids</taxon>
        <taxon>fabids</taxon>
        <taxon>Fagales</taxon>
        <taxon>Fagaceae</taxon>
        <taxon>Quercus</taxon>
    </lineage>
</organism>
<proteinExistence type="predicted"/>
<name>A0A7N2MMW2_QUELO</name>
<keyword evidence="3" id="KW-1185">Reference proteome</keyword>
<evidence type="ECO:0000313" key="2">
    <source>
        <dbReference type="EnsemblPlants" id="QL10p016665:mrna:CDS:1"/>
    </source>
</evidence>
<protein>
    <submittedName>
        <fullName evidence="2">Uncharacterized protein</fullName>
    </submittedName>
</protein>
<feature type="region of interest" description="Disordered" evidence="1">
    <location>
        <begin position="1"/>
        <end position="43"/>
    </location>
</feature>
<dbReference type="Proteomes" id="UP000594261">
    <property type="component" value="Chromosome 10"/>
</dbReference>
<evidence type="ECO:0000256" key="1">
    <source>
        <dbReference type="SAM" id="MobiDB-lite"/>
    </source>
</evidence>
<reference evidence="2" key="2">
    <citation type="submission" date="2021-01" db="UniProtKB">
        <authorList>
            <consortium name="EnsemblPlants"/>
        </authorList>
    </citation>
    <scope>IDENTIFICATION</scope>
</reference>
<dbReference type="EMBL" id="LRBV02000010">
    <property type="status" value="NOT_ANNOTATED_CDS"/>
    <property type="molecule type" value="Genomic_DNA"/>
</dbReference>
<dbReference type="AlphaFoldDB" id="A0A7N2MMW2"/>
<evidence type="ECO:0000313" key="3">
    <source>
        <dbReference type="Proteomes" id="UP000594261"/>
    </source>
</evidence>
<dbReference type="Gramene" id="QL10p016665:mrna">
    <property type="protein sequence ID" value="QL10p016665:mrna:CDS:1"/>
    <property type="gene ID" value="QL10p016665"/>
</dbReference>
<sequence>MVGTSKNFQKKKRHLAAMVSDSEDSYSGSIHGREKSKVQGFTPLTPPQLWLITEQNEERESPIVPQWDD</sequence>
<reference evidence="2 3" key="1">
    <citation type="journal article" date="2016" name="G3 (Bethesda)">
        <title>First Draft Assembly and Annotation of the Genome of a California Endemic Oak Quercus lobata Nee (Fagaceae).</title>
        <authorList>
            <person name="Sork V.L."/>
            <person name="Fitz-Gibbon S.T."/>
            <person name="Puiu D."/>
            <person name="Crepeau M."/>
            <person name="Gugger P.F."/>
            <person name="Sherman R."/>
            <person name="Stevens K."/>
            <person name="Langley C.H."/>
            <person name="Pellegrini M."/>
            <person name="Salzberg S.L."/>
        </authorList>
    </citation>
    <scope>NUCLEOTIDE SEQUENCE [LARGE SCALE GENOMIC DNA]</scope>
    <source>
        <strain evidence="2 3">cv. SW786</strain>
    </source>
</reference>